<dbReference type="Proteomes" id="UP000811246">
    <property type="component" value="Chromosome 3"/>
</dbReference>
<dbReference type="AlphaFoldDB" id="A0A922FGI4"/>
<sequence>MAQMANTFQQFIQATTNNTQAINELHGTVNKMSTTLSTLEKGKFPAQPQPNPQVYRQQQHQVHNVSRDAVETAKAVLTLRSGKEVSRPEMTIDTEVIAPTPKDAAETDEAEKEPEVAKPKKPVSADAETSKGYQPVVPYPQRLAAGKSGVVKLTFGNMTLKLNIFNTCRQPQDLEEGTGHGVPWQPMFPKLPPWAAPIKPSSDDRHHLIGALRTLENSNLRCLANEHIQSKIFDPGKLRFRWSGPYIVNPREVF</sequence>
<name>A0A922FGI4_CARIL</name>
<evidence type="ECO:0000313" key="2">
    <source>
        <dbReference type="EMBL" id="KAG6721649.1"/>
    </source>
</evidence>
<evidence type="ECO:0000256" key="1">
    <source>
        <dbReference type="SAM" id="MobiDB-lite"/>
    </source>
</evidence>
<comment type="caution">
    <text evidence="2">The sequence shown here is derived from an EMBL/GenBank/DDBJ whole genome shotgun (WGS) entry which is preliminary data.</text>
</comment>
<accession>A0A922FGI4</accession>
<feature type="region of interest" description="Disordered" evidence="1">
    <location>
        <begin position="99"/>
        <end position="133"/>
    </location>
</feature>
<protein>
    <submittedName>
        <fullName evidence="2">Uncharacterized protein</fullName>
    </submittedName>
</protein>
<dbReference type="EMBL" id="CM031827">
    <property type="protein sequence ID" value="KAG6721649.1"/>
    <property type="molecule type" value="Genomic_DNA"/>
</dbReference>
<evidence type="ECO:0000313" key="3">
    <source>
        <dbReference type="Proteomes" id="UP000811246"/>
    </source>
</evidence>
<reference evidence="2" key="1">
    <citation type="submission" date="2021-01" db="EMBL/GenBank/DDBJ databases">
        <authorList>
            <person name="Lovell J.T."/>
            <person name="Bentley N."/>
            <person name="Bhattarai G."/>
            <person name="Jenkins J.W."/>
            <person name="Sreedasyam A."/>
            <person name="Alarcon Y."/>
            <person name="Bock C."/>
            <person name="Boston L."/>
            <person name="Carlson J."/>
            <person name="Cervantes K."/>
            <person name="Clermont K."/>
            <person name="Krom N."/>
            <person name="Kubenka K."/>
            <person name="Mamidi S."/>
            <person name="Mattison C."/>
            <person name="Monteros M."/>
            <person name="Pisani C."/>
            <person name="Plott C."/>
            <person name="Rajasekar S."/>
            <person name="Rhein H.S."/>
            <person name="Rohla C."/>
            <person name="Song M."/>
            <person name="Hilaire R.S."/>
            <person name="Shu S."/>
            <person name="Wells L."/>
            <person name="Wang X."/>
            <person name="Webber J."/>
            <person name="Heerema R.J."/>
            <person name="Klein P."/>
            <person name="Conner P."/>
            <person name="Grauke L."/>
            <person name="Grimwood J."/>
            <person name="Schmutz J."/>
            <person name="Randall J.J."/>
        </authorList>
    </citation>
    <scope>NUCLEOTIDE SEQUENCE</scope>
    <source>
        <tissue evidence="2">Leaf</tissue>
    </source>
</reference>
<gene>
    <name evidence="2" type="ORF">I3842_03G122400</name>
</gene>
<proteinExistence type="predicted"/>
<organism evidence="2 3">
    <name type="scientific">Carya illinoinensis</name>
    <name type="common">Pecan</name>
    <dbReference type="NCBI Taxonomy" id="32201"/>
    <lineage>
        <taxon>Eukaryota</taxon>
        <taxon>Viridiplantae</taxon>
        <taxon>Streptophyta</taxon>
        <taxon>Embryophyta</taxon>
        <taxon>Tracheophyta</taxon>
        <taxon>Spermatophyta</taxon>
        <taxon>Magnoliopsida</taxon>
        <taxon>eudicotyledons</taxon>
        <taxon>Gunneridae</taxon>
        <taxon>Pentapetalae</taxon>
        <taxon>rosids</taxon>
        <taxon>fabids</taxon>
        <taxon>Fagales</taxon>
        <taxon>Juglandaceae</taxon>
        <taxon>Carya</taxon>
    </lineage>
</organism>